<keyword evidence="2 3" id="KW-0802">TPR repeat</keyword>
<evidence type="ECO:0000313" key="6">
    <source>
        <dbReference type="Proteomes" id="UP000663722"/>
    </source>
</evidence>
<dbReference type="PANTHER" id="PTHR45641:SF1">
    <property type="entry name" value="AAA+ ATPASE DOMAIN-CONTAINING PROTEIN"/>
    <property type="match status" value="1"/>
</dbReference>
<dbReference type="PANTHER" id="PTHR45641">
    <property type="entry name" value="TETRATRICOPEPTIDE REPEAT PROTEIN (AFU_ORTHOLOGUE AFUA_6G03870)"/>
    <property type="match status" value="1"/>
</dbReference>
<dbReference type="Proteomes" id="UP000663722">
    <property type="component" value="Chromosome"/>
</dbReference>
<organism evidence="5 6">
    <name type="scientific">Desulfonema magnum</name>
    <dbReference type="NCBI Taxonomy" id="45655"/>
    <lineage>
        <taxon>Bacteria</taxon>
        <taxon>Pseudomonadati</taxon>
        <taxon>Thermodesulfobacteriota</taxon>
        <taxon>Desulfobacteria</taxon>
        <taxon>Desulfobacterales</taxon>
        <taxon>Desulfococcaceae</taxon>
        <taxon>Desulfonema</taxon>
    </lineage>
</organism>
<accession>A0A975BSP1</accession>
<gene>
    <name evidence="5" type="ORF">dnm_070250</name>
</gene>
<feature type="repeat" description="TPR" evidence="3">
    <location>
        <begin position="281"/>
        <end position="314"/>
    </location>
</feature>
<dbReference type="InterPro" id="IPR011990">
    <property type="entry name" value="TPR-like_helical_dom_sf"/>
</dbReference>
<dbReference type="Gene3D" id="3.40.50.300">
    <property type="entry name" value="P-loop containing nucleotide triphosphate hydrolases"/>
    <property type="match status" value="1"/>
</dbReference>
<dbReference type="InterPro" id="IPR027417">
    <property type="entry name" value="P-loop_NTPase"/>
</dbReference>
<dbReference type="Gene3D" id="1.25.40.10">
    <property type="entry name" value="Tetratricopeptide repeat domain"/>
    <property type="match status" value="2"/>
</dbReference>
<dbReference type="Pfam" id="PF13304">
    <property type="entry name" value="AAA_21"/>
    <property type="match status" value="1"/>
</dbReference>
<keyword evidence="6" id="KW-1185">Reference proteome</keyword>
<dbReference type="InterPro" id="IPR003959">
    <property type="entry name" value="ATPase_AAA_core"/>
</dbReference>
<sequence length="584" mass="66415">MKFRFINLGPLKEVGLEVRPLTIIGGISQVGKSFIIKFLYGILSAKASPAEEKERTDKLKRIFQQKDFGKLKNRCSGKLGLITLEDNIIFLTHSHSENKDTLLKKAVENEPDNISLTLVYANFLIQQEQFKNAEKCIQKAMEFTKDDDDDEAAHIYSEFLNKLKKSEKPLEILSPESEERLSEILGAESQKSFASETGRDRFAGELSFSKDQYDDTLQFYNYTLKTREALLGESHPDTATSYSNVGGVYYFKGEYDKALDSYFKALEIAREVFGENHPNTAVFYNNIGLVYYSKGEYDKAIECYSKALKIRMDVLNYRNIAELYTGKGNQNSILECMKKKDIESEFFPKDELNLKPGPRDMRRDQDISYIPEPSENFKKVSYIPSPVILDLFRSIITFRGDKGSAGISDIYWDVLRDIIATGDSAEEIKLKEISNKIKEIIGGTLKYEISKGLRFVKGKKELDMDLVSFGIKLFGILQLLIQRNLITPKSYLLLEEPDAHLHSALMAKFTEVVKELVKKGVHVIITTHRPGLVRCFRDMITTEELDPDQCSFLGLKLDEDHQDVFGKSQPGIKGAENILASLDE</sequence>
<evidence type="ECO:0000256" key="1">
    <source>
        <dbReference type="ARBA" id="ARBA00022737"/>
    </source>
</evidence>
<dbReference type="AlphaFoldDB" id="A0A975BSP1"/>
<dbReference type="SUPFAM" id="SSF48452">
    <property type="entry name" value="TPR-like"/>
    <property type="match status" value="1"/>
</dbReference>
<dbReference type="RefSeq" id="WP_207678931.1">
    <property type="nucleotide sequence ID" value="NZ_CP061800.1"/>
</dbReference>
<proteinExistence type="predicted"/>
<dbReference type="GO" id="GO:0016887">
    <property type="term" value="F:ATP hydrolysis activity"/>
    <property type="evidence" value="ECO:0007669"/>
    <property type="project" value="InterPro"/>
</dbReference>
<dbReference type="CDD" id="cd00267">
    <property type="entry name" value="ABC_ATPase"/>
    <property type="match status" value="1"/>
</dbReference>
<dbReference type="Pfam" id="PF13424">
    <property type="entry name" value="TPR_12"/>
    <property type="match status" value="1"/>
</dbReference>
<evidence type="ECO:0000256" key="2">
    <source>
        <dbReference type="ARBA" id="ARBA00022803"/>
    </source>
</evidence>
<dbReference type="PROSITE" id="PS50293">
    <property type="entry name" value="TPR_REGION"/>
    <property type="match status" value="2"/>
</dbReference>
<dbReference type="SMART" id="SM00028">
    <property type="entry name" value="TPR"/>
    <property type="match status" value="3"/>
</dbReference>
<reference evidence="5" key="1">
    <citation type="journal article" date="2021" name="Microb. Physiol.">
        <title>Proteogenomic Insights into the Physiology of Marine, Sulfate-Reducing, Filamentous Desulfonema limicola and Desulfonema magnum.</title>
        <authorList>
            <person name="Schnaars V."/>
            <person name="Wohlbrand L."/>
            <person name="Scheve S."/>
            <person name="Hinrichs C."/>
            <person name="Reinhardt R."/>
            <person name="Rabus R."/>
        </authorList>
    </citation>
    <scope>NUCLEOTIDE SEQUENCE</scope>
    <source>
        <strain evidence="5">4be13</strain>
    </source>
</reference>
<dbReference type="InterPro" id="IPR019734">
    <property type="entry name" value="TPR_rpt"/>
</dbReference>
<dbReference type="GO" id="GO:0005524">
    <property type="term" value="F:ATP binding"/>
    <property type="evidence" value="ECO:0007669"/>
    <property type="project" value="InterPro"/>
</dbReference>
<name>A0A975BSP1_9BACT</name>
<evidence type="ECO:0000256" key="3">
    <source>
        <dbReference type="PROSITE-ProRule" id="PRU00339"/>
    </source>
</evidence>
<feature type="domain" description="ATPase AAA-type core" evidence="4">
    <location>
        <begin position="384"/>
        <end position="533"/>
    </location>
</feature>
<keyword evidence="1" id="KW-0677">Repeat</keyword>
<dbReference type="SUPFAM" id="SSF52540">
    <property type="entry name" value="P-loop containing nucleoside triphosphate hydrolases"/>
    <property type="match status" value="1"/>
</dbReference>
<dbReference type="EMBL" id="CP061800">
    <property type="protein sequence ID" value="QTA90961.1"/>
    <property type="molecule type" value="Genomic_DNA"/>
</dbReference>
<evidence type="ECO:0000259" key="4">
    <source>
        <dbReference type="Pfam" id="PF13304"/>
    </source>
</evidence>
<evidence type="ECO:0000313" key="5">
    <source>
        <dbReference type="EMBL" id="QTA90961.1"/>
    </source>
</evidence>
<dbReference type="KEGG" id="dmm:dnm_070250"/>
<protein>
    <submittedName>
        <fullName evidence="5">Tetratricopeptide repeat-containing protein</fullName>
    </submittedName>
</protein>
<feature type="repeat" description="TPR" evidence="3">
    <location>
        <begin position="239"/>
        <end position="272"/>
    </location>
</feature>
<dbReference type="PROSITE" id="PS50005">
    <property type="entry name" value="TPR"/>
    <property type="match status" value="2"/>
</dbReference>